<comment type="caution">
    <text evidence="1">The sequence shown here is derived from an EMBL/GenBank/DDBJ whole genome shotgun (WGS) entry which is preliminary data.</text>
</comment>
<evidence type="ECO:0000313" key="1">
    <source>
        <dbReference type="EMBL" id="KAK1146376.1"/>
    </source>
</evidence>
<keyword evidence="1" id="KW-0808">Transferase</keyword>
<dbReference type="EC" id="2.7.11.24" evidence="1"/>
<keyword evidence="2" id="KW-1185">Reference proteome</keyword>
<dbReference type="Proteomes" id="UP001177260">
    <property type="component" value="Unassembled WGS sequence"/>
</dbReference>
<name>A0ACC3B8F5_9EURO</name>
<reference evidence="1 2" key="1">
    <citation type="journal article" date="2023" name="ACS Omega">
        <title>Identification of the Neoaspergillic Acid Biosynthesis Gene Cluster by Establishing an In Vitro CRISPR-Ribonucleoprotein Genetic System in Aspergillus melleus.</title>
        <authorList>
            <person name="Yuan B."/>
            <person name="Grau M.F."/>
            <person name="Murata R.M."/>
            <person name="Torok T."/>
            <person name="Venkateswaran K."/>
            <person name="Stajich J.E."/>
            <person name="Wang C.C.C."/>
        </authorList>
    </citation>
    <scope>NUCLEOTIDE SEQUENCE [LARGE SCALE GENOMIC DNA]</scope>
    <source>
        <strain evidence="1 2">IMV 1140</strain>
    </source>
</reference>
<organism evidence="1 2">
    <name type="scientific">Aspergillus melleus</name>
    <dbReference type="NCBI Taxonomy" id="138277"/>
    <lineage>
        <taxon>Eukaryota</taxon>
        <taxon>Fungi</taxon>
        <taxon>Dikarya</taxon>
        <taxon>Ascomycota</taxon>
        <taxon>Pezizomycotina</taxon>
        <taxon>Eurotiomycetes</taxon>
        <taxon>Eurotiomycetidae</taxon>
        <taxon>Eurotiales</taxon>
        <taxon>Aspergillaceae</taxon>
        <taxon>Aspergillus</taxon>
        <taxon>Aspergillus subgen. Circumdati</taxon>
    </lineage>
</organism>
<accession>A0ACC3B8F5</accession>
<evidence type="ECO:0000313" key="2">
    <source>
        <dbReference type="Proteomes" id="UP001177260"/>
    </source>
</evidence>
<sequence>MPDFMRVSVLGTTYEITDSSAHDSITNDQVVLKKIAKPFHNVAILKRTFREVHLLNGLRHENLINMRDIFISPSEDIYMVTEAMMTDLYQVIRSKPLEGQFVQFFTYQILRGLKYIHSAGIIHRDLKPQNLLVNDNCDLKICDFGLARQQDHQMTGYVVTRYYRAPEVMLTWQHYSYAVDIWSTGCILAEMLRGTPLFPGKDHIDQFKIITHILGNPPAELVDRVYSKNTLKFLESLPPREPRPLSSFFVGVEEEAVDLIGKMLQLDPYKRITTEDALAHPYMANFHEPEDEPVADRKIDMSYEEMELSAEEWKKKMYQEVLDFHEGSCSNVVQNIEEE</sequence>
<dbReference type="EMBL" id="JAOPJF010000018">
    <property type="protein sequence ID" value="KAK1146376.1"/>
    <property type="molecule type" value="Genomic_DNA"/>
</dbReference>
<protein>
    <submittedName>
        <fullName evidence="1">MAPK protein hog1</fullName>
        <ecNumber evidence="1">2.7.11.24</ecNumber>
    </submittedName>
</protein>
<gene>
    <name evidence="1" type="primary">HOG1_2</name>
    <name evidence="1" type="ORF">N8T08_003163</name>
</gene>
<proteinExistence type="predicted"/>